<evidence type="ECO:0000256" key="1">
    <source>
        <dbReference type="SAM" id="MobiDB-lite"/>
    </source>
</evidence>
<dbReference type="Proteomes" id="UP001365405">
    <property type="component" value="Unassembled WGS sequence"/>
</dbReference>
<sequence>MPTSTTPPEARPSTTPRDAASVDAAAPLPVPPSAVHPILADAPSTTDPWPPLLAALAEELVALPHETAPGVAESRLRDLHRRAAAVVDAQPDAALYWLILRAGHEVAGYSDRHAWLCWWVAREAHARLGGSDHQGEALALAALTMNCTLRALQDRLAEHDGPPSVAEQARIDTHAVAAAHTLAAAGVHDELWLAIVRHHHDEAPDALPLMRLPPAAAAARLLRRVDRFAAALACRADRPPLSPVLAARTACVGPDGTTDEIGHAMIGALGLYPPGSPVRLANGERGVVIARGLRANLPRVAVLADAQGQPLAQPVSRDTADPAHAVTGSLDPDLSPLPLTVPHAQLLRLR</sequence>
<protein>
    <submittedName>
        <fullName evidence="2">Phosphodiesterase</fullName>
    </submittedName>
</protein>
<gene>
    <name evidence="2" type="ORF">AACH10_01595</name>
</gene>
<name>A0ABU9CAM3_9BURK</name>
<dbReference type="SUPFAM" id="SSF109604">
    <property type="entry name" value="HD-domain/PDEase-like"/>
    <property type="match status" value="1"/>
</dbReference>
<accession>A0ABU9CAM3</accession>
<feature type="compositionally biased region" description="Low complexity" evidence="1">
    <location>
        <begin position="16"/>
        <end position="27"/>
    </location>
</feature>
<feature type="region of interest" description="Disordered" evidence="1">
    <location>
        <begin position="1"/>
        <end position="27"/>
    </location>
</feature>
<evidence type="ECO:0000313" key="3">
    <source>
        <dbReference type="Proteomes" id="UP001365405"/>
    </source>
</evidence>
<comment type="caution">
    <text evidence="2">The sequence shown here is derived from an EMBL/GenBank/DDBJ whole genome shotgun (WGS) entry which is preliminary data.</text>
</comment>
<proteinExistence type="predicted"/>
<dbReference type="Gene3D" id="1.10.3210.10">
    <property type="entry name" value="Hypothetical protein af1432"/>
    <property type="match status" value="1"/>
</dbReference>
<dbReference type="EMBL" id="JBBUTH010000001">
    <property type="protein sequence ID" value="MEK8048926.1"/>
    <property type="molecule type" value="Genomic_DNA"/>
</dbReference>
<evidence type="ECO:0000313" key="2">
    <source>
        <dbReference type="EMBL" id="MEK8048926.1"/>
    </source>
</evidence>
<feature type="compositionally biased region" description="Polar residues" evidence="1">
    <location>
        <begin position="1"/>
        <end position="15"/>
    </location>
</feature>
<keyword evidence="3" id="KW-1185">Reference proteome</keyword>
<organism evidence="2 3">
    <name type="scientific">Pseudaquabacterium inlustre</name>
    <dbReference type="NCBI Taxonomy" id="2984192"/>
    <lineage>
        <taxon>Bacteria</taxon>
        <taxon>Pseudomonadati</taxon>
        <taxon>Pseudomonadota</taxon>
        <taxon>Betaproteobacteria</taxon>
        <taxon>Burkholderiales</taxon>
        <taxon>Sphaerotilaceae</taxon>
        <taxon>Pseudaquabacterium</taxon>
    </lineage>
</organism>
<dbReference type="RefSeq" id="WP_341408599.1">
    <property type="nucleotide sequence ID" value="NZ_JBBUTH010000001.1"/>
</dbReference>
<feature type="region of interest" description="Disordered" evidence="1">
    <location>
        <begin position="312"/>
        <end position="331"/>
    </location>
</feature>
<reference evidence="2 3" key="1">
    <citation type="submission" date="2024-04" db="EMBL/GenBank/DDBJ databases">
        <title>Novel species of the genus Ideonella isolated from streams.</title>
        <authorList>
            <person name="Lu H."/>
        </authorList>
    </citation>
    <scope>NUCLEOTIDE SEQUENCE [LARGE SCALE GENOMIC DNA]</scope>
    <source>
        <strain evidence="2 3">DXS22W</strain>
    </source>
</reference>